<organism evidence="2 4">
    <name type="scientific">Iris pallida</name>
    <name type="common">Sweet iris</name>
    <dbReference type="NCBI Taxonomy" id="29817"/>
    <lineage>
        <taxon>Eukaryota</taxon>
        <taxon>Viridiplantae</taxon>
        <taxon>Streptophyta</taxon>
        <taxon>Embryophyta</taxon>
        <taxon>Tracheophyta</taxon>
        <taxon>Spermatophyta</taxon>
        <taxon>Magnoliopsida</taxon>
        <taxon>Liliopsida</taxon>
        <taxon>Asparagales</taxon>
        <taxon>Iridaceae</taxon>
        <taxon>Iridoideae</taxon>
        <taxon>Irideae</taxon>
        <taxon>Iris</taxon>
    </lineage>
</organism>
<dbReference type="EMBL" id="JANAVB010004245">
    <property type="protein sequence ID" value="KAJ6848969.1"/>
    <property type="molecule type" value="Genomic_DNA"/>
</dbReference>
<evidence type="ECO:0000256" key="1">
    <source>
        <dbReference type="SAM" id="SignalP"/>
    </source>
</evidence>
<accession>A0AAX6DMA1</accession>
<feature type="chain" id="PRO_5044718598" evidence="1">
    <location>
        <begin position="21"/>
        <end position="49"/>
    </location>
</feature>
<dbReference type="AlphaFoldDB" id="A0AAX6DMA1"/>
<feature type="signal peptide" evidence="1">
    <location>
        <begin position="1"/>
        <end position="20"/>
    </location>
</feature>
<gene>
    <name evidence="2" type="ORF">M6B38_237710</name>
    <name evidence="3" type="ORF">M6B38_272165</name>
</gene>
<protein>
    <submittedName>
        <fullName evidence="2">Uncharacterized protein</fullName>
    </submittedName>
</protein>
<dbReference type="Proteomes" id="UP001140949">
    <property type="component" value="Unassembled WGS sequence"/>
</dbReference>
<evidence type="ECO:0000313" key="3">
    <source>
        <dbReference type="EMBL" id="KAJ6848969.1"/>
    </source>
</evidence>
<comment type="caution">
    <text evidence="2">The sequence shown here is derived from an EMBL/GenBank/DDBJ whole genome shotgun (WGS) entry which is preliminary data.</text>
</comment>
<keyword evidence="4" id="KW-1185">Reference proteome</keyword>
<name>A0AAX6DMA1_IRIPA</name>
<evidence type="ECO:0000313" key="4">
    <source>
        <dbReference type="Proteomes" id="UP001140949"/>
    </source>
</evidence>
<keyword evidence="1" id="KW-0732">Signal</keyword>
<dbReference type="EMBL" id="JANAVB010043418">
    <property type="protein sequence ID" value="KAJ6792855.1"/>
    <property type="molecule type" value="Genomic_DNA"/>
</dbReference>
<proteinExistence type="predicted"/>
<reference evidence="2" key="2">
    <citation type="submission" date="2023-04" db="EMBL/GenBank/DDBJ databases">
        <authorList>
            <person name="Bruccoleri R.E."/>
            <person name="Oakeley E.J."/>
            <person name="Faust A.-M."/>
            <person name="Dessus-Babus S."/>
            <person name="Altorfer M."/>
            <person name="Burckhardt D."/>
            <person name="Oertli M."/>
            <person name="Naumann U."/>
            <person name="Petersen F."/>
            <person name="Wong J."/>
        </authorList>
    </citation>
    <scope>NUCLEOTIDE SEQUENCE</scope>
    <source>
        <strain evidence="2">GSM-AAB239-AS_SAM_17_03QT</strain>
        <tissue evidence="2">Leaf</tissue>
    </source>
</reference>
<sequence>MAAHDFVNGSWLLFLQVLQSRLLSLKPLNQMRASGTTYKTLWGCYFGGH</sequence>
<evidence type="ECO:0000313" key="2">
    <source>
        <dbReference type="EMBL" id="KAJ6792855.1"/>
    </source>
</evidence>
<reference evidence="2" key="1">
    <citation type="journal article" date="2023" name="GigaByte">
        <title>Genome assembly of the bearded iris, Iris pallida Lam.</title>
        <authorList>
            <person name="Bruccoleri R.E."/>
            <person name="Oakeley E.J."/>
            <person name="Faust A.M.E."/>
            <person name="Altorfer M."/>
            <person name="Dessus-Babus S."/>
            <person name="Burckhardt D."/>
            <person name="Oertli M."/>
            <person name="Naumann U."/>
            <person name="Petersen F."/>
            <person name="Wong J."/>
        </authorList>
    </citation>
    <scope>NUCLEOTIDE SEQUENCE</scope>
    <source>
        <strain evidence="2">GSM-AAB239-AS_SAM_17_03QT</strain>
    </source>
</reference>